<organism evidence="2 3">
    <name type="scientific">Streptomyces thioluteus</name>
    <dbReference type="NCBI Taxonomy" id="66431"/>
    <lineage>
        <taxon>Bacteria</taxon>
        <taxon>Bacillati</taxon>
        <taxon>Actinomycetota</taxon>
        <taxon>Actinomycetes</taxon>
        <taxon>Kitasatosporales</taxon>
        <taxon>Streptomycetaceae</taxon>
        <taxon>Streptomyces</taxon>
    </lineage>
</organism>
<feature type="compositionally biased region" description="Basic residues" evidence="1">
    <location>
        <begin position="324"/>
        <end position="340"/>
    </location>
</feature>
<evidence type="ECO:0000313" key="2">
    <source>
        <dbReference type="EMBL" id="GAA2935174.1"/>
    </source>
</evidence>
<comment type="caution">
    <text evidence="2">The sequence shown here is derived from an EMBL/GenBank/DDBJ whole genome shotgun (WGS) entry which is preliminary data.</text>
</comment>
<protein>
    <submittedName>
        <fullName evidence="2">Uncharacterized protein</fullName>
    </submittedName>
</protein>
<keyword evidence="3" id="KW-1185">Reference proteome</keyword>
<name>A0ABN3X221_STRTU</name>
<dbReference type="Proteomes" id="UP001501102">
    <property type="component" value="Unassembled WGS sequence"/>
</dbReference>
<gene>
    <name evidence="2" type="ORF">GCM10020221_33680</name>
</gene>
<evidence type="ECO:0000313" key="3">
    <source>
        <dbReference type="Proteomes" id="UP001501102"/>
    </source>
</evidence>
<feature type="region of interest" description="Disordered" evidence="1">
    <location>
        <begin position="291"/>
        <end position="340"/>
    </location>
</feature>
<reference evidence="2 3" key="1">
    <citation type="journal article" date="2019" name="Int. J. Syst. Evol. Microbiol.">
        <title>The Global Catalogue of Microorganisms (GCM) 10K type strain sequencing project: providing services to taxonomists for standard genome sequencing and annotation.</title>
        <authorList>
            <consortium name="The Broad Institute Genomics Platform"/>
            <consortium name="The Broad Institute Genome Sequencing Center for Infectious Disease"/>
            <person name="Wu L."/>
            <person name="Ma J."/>
        </authorList>
    </citation>
    <scope>NUCLEOTIDE SEQUENCE [LARGE SCALE GENOMIC DNA]</scope>
    <source>
        <strain evidence="2 3">JCM 4087</strain>
    </source>
</reference>
<accession>A0ABN3X221</accession>
<evidence type="ECO:0000256" key="1">
    <source>
        <dbReference type="SAM" id="MobiDB-lite"/>
    </source>
</evidence>
<sequence length="340" mass="35946">MTASIRSEDRGPGLRLAQDVALAALLQVDPGQLEAVERGGHGAQPGAGRARLAGLRDQEAQARRGTPPDASAQLVQLRDAEPVGVHDHHDRGVGDVHPDLDHRGRDQHVHLAGGEPPHDVVLGLRLHPAVQHLDAQPGQRALRQLPGDVQDGQRWPLLVPVGVALGRLLLLVADARADHVRLVAALDLLAHPLPGPGQEVRLVLGGHHMGGDGGAAGGELVQDGRLQVAEDGHGDRARDGGRGHHQQVRRLLALGAERVALLDAEAVLLVHHDQAEVVELHLVLDQGVGADDDPGLAGDEVQQGLPPGRRAHGAGEQHHLGAPGRRRRACLLRRGRPSSR</sequence>
<proteinExistence type="predicted"/>
<feature type="region of interest" description="Disordered" evidence="1">
    <location>
        <begin position="36"/>
        <end position="71"/>
    </location>
</feature>
<dbReference type="EMBL" id="BAAAXZ010000126">
    <property type="protein sequence ID" value="GAA2935174.1"/>
    <property type="molecule type" value="Genomic_DNA"/>
</dbReference>